<accession>A0A6J6BE92</accession>
<gene>
    <name evidence="1" type="ORF">UFOPK1395_00817</name>
</gene>
<proteinExistence type="predicted"/>
<dbReference type="AlphaFoldDB" id="A0A6J6BE92"/>
<sequence length="84" mass="9262">MLAKTVYKMSLTSVDFPEPLTPVTDTKTPKGTSTSISFRLFSFAPFTTSLRLASIGRRIFGIAIDLRPDKYAPVIDSFDAIRSS</sequence>
<reference evidence="1" key="1">
    <citation type="submission" date="2020-05" db="EMBL/GenBank/DDBJ databases">
        <authorList>
            <person name="Chiriac C."/>
            <person name="Salcher M."/>
            <person name="Ghai R."/>
            <person name="Kavagutti S V."/>
        </authorList>
    </citation>
    <scope>NUCLEOTIDE SEQUENCE</scope>
</reference>
<evidence type="ECO:0000313" key="1">
    <source>
        <dbReference type="EMBL" id="CAB4536558.1"/>
    </source>
</evidence>
<name>A0A6J6BE92_9ZZZZ</name>
<dbReference type="EMBL" id="CAEZSB010000082">
    <property type="protein sequence ID" value="CAB4536558.1"/>
    <property type="molecule type" value="Genomic_DNA"/>
</dbReference>
<organism evidence="1">
    <name type="scientific">freshwater metagenome</name>
    <dbReference type="NCBI Taxonomy" id="449393"/>
    <lineage>
        <taxon>unclassified sequences</taxon>
        <taxon>metagenomes</taxon>
        <taxon>ecological metagenomes</taxon>
    </lineage>
</organism>
<protein>
    <submittedName>
        <fullName evidence="1">Unannotated protein</fullName>
    </submittedName>
</protein>